<reference evidence="2" key="1">
    <citation type="submission" date="2023-06" db="EMBL/GenBank/DDBJ databases">
        <authorList>
            <person name="Kurt Z."/>
        </authorList>
    </citation>
    <scope>NUCLEOTIDE SEQUENCE</scope>
</reference>
<evidence type="ECO:0000256" key="1">
    <source>
        <dbReference type="SAM" id="Phobius"/>
    </source>
</evidence>
<proteinExistence type="predicted"/>
<gene>
    <name evidence="4" type="ORF">HINF_LOCUS17983</name>
    <name evidence="5" type="ORF">HINF_LOCUS17984</name>
    <name evidence="2" type="ORF">HINF_LOCUS66224</name>
    <name evidence="3" type="ORF">HINF_LOCUS66225</name>
</gene>
<dbReference type="EMBL" id="CAXDID020000045">
    <property type="protein sequence ID" value="CAL6002560.1"/>
    <property type="molecule type" value="Genomic_DNA"/>
</dbReference>
<protein>
    <submittedName>
        <fullName evidence="4">Hypothetical_protein</fullName>
    </submittedName>
</protein>
<dbReference type="EMBL" id="CATOUU010001185">
    <property type="protein sequence ID" value="CAI9978579.1"/>
    <property type="molecule type" value="Genomic_DNA"/>
</dbReference>
<dbReference type="Proteomes" id="UP001642409">
    <property type="component" value="Unassembled WGS sequence"/>
</dbReference>
<keyword evidence="1" id="KW-0472">Membrane</keyword>
<dbReference type="EMBL" id="CAXDID020000045">
    <property type="protein sequence ID" value="CAL6002562.1"/>
    <property type="molecule type" value="Genomic_DNA"/>
</dbReference>
<keyword evidence="1" id="KW-1133">Transmembrane helix</keyword>
<name>A0AA86V2Y3_9EUKA</name>
<evidence type="ECO:0000313" key="4">
    <source>
        <dbReference type="EMBL" id="CAL6002560.1"/>
    </source>
</evidence>
<evidence type="ECO:0000313" key="5">
    <source>
        <dbReference type="EMBL" id="CAL6002562.1"/>
    </source>
</evidence>
<evidence type="ECO:0000313" key="2">
    <source>
        <dbReference type="EMBL" id="CAI9978579.1"/>
    </source>
</evidence>
<organism evidence="2">
    <name type="scientific">Hexamita inflata</name>
    <dbReference type="NCBI Taxonomy" id="28002"/>
    <lineage>
        <taxon>Eukaryota</taxon>
        <taxon>Metamonada</taxon>
        <taxon>Diplomonadida</taxon>
        <taxon>Hexamitidae</taxon>
        <taxon>Hexamitinae</taxon>
        <taxon>Hexamita</taxon>
    </lineage>
</organism>
<dbReference type="EMBL" id="CATOUU010001185">
    <property type="protein sequence ID" value="CAI9978580.1"/>
    <property type="molecule type" value="Genomic_DNA"/>
</dbReference>
<keyword evidence="1" id="KW-0812">Transmembrane</keyword>
<evidence type="ECO:0000313" key="6">
    <source>
        <dbReference type="Proteomes" id="UP001642409"/>
    </source>
</evidence>
<sequence>MSNGNITLIGSVTGNMNITGYQIFGEYQSNLCIAMITLVMNQTTSTINFLNFMPHMYNSGNISSYLVGITSICVIFFNNVSIILGKLNQFQVASQIQSNSSYRYQFGGLVNIQNNSQISISQIILDNYLVHQTQYLAQYGLLIGSTLQSLNTINIQKLCVQQNINTQFTVVCGIIGVFEGNLTYNQVNINIKIQALQIGYFGALAAVQSANCILSTVYNYKVIIDIIVDSYNITTSSSNVVSCIFAQIDAIQCQLANVSISNSNISALNHVGGYIGYVFKTNISVLNSSIQTSKLMSQLNFAGGIIGRSYIMNFAVLNSSVQNCIINSNNQSAGGYISQAYNSIININNTAIKMVHLASQEFVGILVGCDNGVALSGLNSYLIQNSSSENNYLNDMLIQSCSSLTNIWSQEQC</sequence>
<reference evidence="4 6" key="2">
    <citation type="submission" date="2024-07" db="EMBL/GenBank/DDBJ databases">
        <authorList>
            <person name="Akdeniz Z."/>
        </authorList>
    </citation>
    <scope>NUCLEOTIDE SEQUENCE [LARGE SCALE GENOMIC DNA]</scope>
</reference>
<evidence type="ECO:0000313" key="3">
    <source>
        <dbReference type="EMBL" id="CAI9978580.1"/>
    </source>
</evidence>
<feature type="transmembrane region" description="Helical" evidence="1">
    <location>
        <begin position="62"/>
        <end position="84"/>
    </location>
</feature>
<comment type="caution">
    <text evidence="2">The sequence shown here is derived from an EMBL/GenBank/DDBJ whole genome shotgun (WGS) entry which is preliminary data.</text>
</comment>
<dbReference type="AlphaFoldDB" id="A0AA86V2Y3"/>
<accession>A0AA86V2Y3</accession>
<keyword evidence="6" id="KW-1185">Reference proteome</keyword>